<dbReference type="InterPro" id="IPR043549">
    <property type="entry name" value="C2C4C/C2C4D"/>
</dbReference>
<feature type="compositionally biased region" description="Low complexity" evidence="1">
    <location>
        <begin position="132"/>
        <end position="159"/>
    </location>
</feature>
<dbReference type="PANTHER" id="PTHR46291:SF1">
    <property type="entry name" value="C2 CALCIUM-DEPENDENT DOMAIN-CONTAINING PROTEIN 4D"/>
    <property type="match status" value="1"/>
</dbReference>
<feature type="region of interest" description="Disordered" evidence="1">
    <location>
        <begin position="54"/>
        <end position="215"/>
    </location>
</feature>
<reference evidence="3" key="1">
    <citation type="journal article" date="2023" name="DNA Res.">
        <title>Chromosome-level genome assembly of Phrynocephalus forsythii using third-generation DNA sequencing and Hi-C analysis.</title>
        <authorList>
            <person name="Qi Y."/>
            <person name="Zhao W."/>
            <person name="Zhao Y."/>
            <person name="Niu C."/>
            <person name="Cao S."/>
            <person name="Zhang Y."/>
        </authorList>
    </citation>
    <scope>NUCLEOTIDE SEQUENCE</scope>
    <source>
        <tissue evidence="3">Muscle</tissue>
    </source>
</reference>
<comment type="caution">
    <text evidence="3">The sequence shown here is derived from an EMBL/GenBank/DDBJ whole genome shotgun (WGS) entry which is preliminary data.</text>
</comment>
<dbReference type="Pfam" id="PF00168">
    <property type="entry name" value="C2"/>
    <property type="match status" value="1"/>
</dbReference>
<name>A0A9Q0X9J1_9SAUR</name>
<dbReference type="Proteomes" id="UP001142489">
    <property type="component" value="Unassembled WGS sequence"/>
</dbReference>
<feature type="compositionally biased region" description="Polar residues" evidence="1">
    <location>
        <begin position="183"/>
        <end position="198"/>
    </location>
</feature>
<evidence type="ECO:0000259" key="2">
    <source>
        <dbReference type="PROSITE" id="PS50004"/>
    </source>
</evidence>
<evidence type="ECO:0000256" key="1">
    <source>
        <dbReference type="SAM" id="MobiDB-lite"/>
    </source>
</evidence>
<dbReference type="OrthoDB" id="9947256at2759"/>
<sequence>MFSRKKSSVPQPVCPNVITPDKIPTFFIPPNLATLQGRRLCRSLSPEACNATEPLAPDLSLEPQGSQTGGQLHGTSSISQLSRPVGLPLLPESPHTRRRESLFHSGRASRHCPFARLCAPPTRPQLHRGLAPDSDTPSSTETSPYSSPLLPRSPGSPQPCHGYGQRRRVAGRSATLSPVPRPSSMSLEETSSTDTSPSFPRRGKEPPWSGPATSPPILPVFPLDLVRCRERITKEVTLTVSQGGRLRLSSEYLQAQGCLRVRVVSAEAFYPSHCDPRHIHCCVSLHLRPGKGPRQRSAIVKKSRNPIFNEDFFFEGVSSEELARLSLRLKVVNKGSGIRRDALLGECDVPIDSLLP</sequence>
<dbReference type="PROSITE" id="PS50004">
    <property type="entry name" value="C2"/>
    <property type="match status" value="1"/>
</dbReference>
<dbReference type="SUPFAM" id="SSF49562">
    <property type="entry name" value="C2 domain (Calcium/lipid-binding domain, CaLB)"/>
    <property type="match status" value="1"/>
</dbReference>
<evidence type="ECO:0000313" key="3">
    <source>
        <dbReference type="EMBL" id="KAJ7307259.1"/>
    </source>
</evidence>
<evidence type="ECO:0000313" key="4">
    <source>
        <dbReference type="Proteomes" id="UP001142489"/>
    </source>
</evidence>
<organism evidence="3 4">
    <name type="scientific">Phrynocephalus forsythii</name>
    <dbReference type="NCBI Taxonomy" id="171643"/>
    <lineage>
        <taxon>Eukaryota</taxon>
        <taxon>Metazoa</taxon>
        <taxon>Chordata</taxon>
        <taxon>Craniata</taxon>
        <taxon>Vertebrata</taxon>
        <taxon>Euteleostomi</taxon>
        <taxon>Lepidosauria</taxon>
        <taxon>Squamata</taxon>
        <taxon>Bifurcata</taxon>
        <taxon>Unidentata</taxon>
        <taxon>Episquamata</taxon>
        <taxon>Toxicofera</taxon>
        <taxon>Iguania</taxon>
        <taxon>Acrodonta</taxon>
        <taxon>Agamidae</taxon>
        <taxon>Agaminae</taxon>
        <taxon>Phrynocephalus</taxon>
    </lineage>
</organism>
<dbReference type="InterPro" id="IPR035892">
    <property type="entry name" value="C2_domain_sf"/>
</dbReference>
<dbReference type="Gene3D" id="2.60.40.150">
    <property type="entry name" value="C2 domain"/>
    <property type="match status" value="1"/>
</dbReference>
<dbReference type="SMART" id="SM00239">
    <property type="entry name" value="C2"/>
    <property type="match status" value="1"/>
</dbReference>
<accession>A0A9Q0X9J1</accession>
<gene>
    <name evidence="3" type="ORF">JRQ81_009257</name>
</gene>
<dbReference type="EMBL" id="JAPFRF010000019">
    <property type="protein sequence ID" value="KAJ7307259.1"/>
    <property type="molecule type" value="Genomic_DNA"/>
</dbReference>
<dbReference type="InterPro" id="IPR000008">
    <property type="entry name" value="C2_dom"/>
</dbReference>
<keyword evidence="4" id="KW-1185">Reference proteome</keyword>
<dbReference type="PANTHER" id="PTHR46291">
    <property type="entry name" value="C2 DOMAIN-CONTAINING PROTEIN"/>
    <property type="match status" value="1"/>
</dbReference>
<feature type="compositionally biased region" description="Polar residues" evidence="1">
    <location>
        <begin position="73"/>
        <end position="82"/>
    </location>
</feature>
<proteinExistence type="predicted"/>
<protein>
    <recommendedName>
        <fullName evidence="2">C2 domain-containing protein</fullName>
    </recommendedName>
</protein>
<feature type="domain" description="C2" evidence="2">
    <location>
        <begin position="242"/>
        <end position="356"/>
    </location>
</feature>
<dbReference type="AlphaFoldDB" id="A0A9Q0X9J1"/>